<protein>
    <submittedName>
        <fullName evidence="2">Type I phosphodiesterase / nucleotide pyrophosphatase</fullName>
    </submittedName>
</protein>
<feature type="chain" id="PRO_5012455013" evidence="1">
    <location>
        <begin position="23"/>
        <end position="523"/>
    </location>
</feature>
<feature type="signal peptide" evidence="1">
    <location>
        <begin position="1"/>
        <end position="22"/>
    </location>
</feature>
<dbReference type="OrthoDB" id="8355658at2"/>
<name>A0A1M6KBY9_9BRAD</name>
<dbReference type="EMBL" id="LT670844">
    <property type="protein sequence ID" value="SHJ56430.1"/>
    <property type="molecule type" value="Genomic_DNA"/>
</dbReference>
<dbReference type="InterPro" id="IPR017850">
    <property type="entry name" value="Alkaline_phosphatase_core_sf"/>
</dbReference>
<dbReference type="GO" id="GO:0017111">
    <property type="term" value="F:ribonucleoside triphosphate phosphatase activity"/>
    <property type="evidence" value="ECO:0007669"/>
    <property type="project" value="TreeGrafter"/>
</dbReference>
<dbReference type="Proteomes" id="UP000189935">
    <property type="component" value="Chromosome I"/>
</dbReference>
<gene>
    <name evidence="2" type="ORF">SAMN05444159_0928</name>
</gene>
<dbReference type="GO" id="GO:0047429">
    <property type="term" value="F:nucleoside triphosphate diphosphatase activity"/>
    <property type="evidence" value="ECO:0007669"/>
    <property type="project" value="TreeGrafter"/>
</dbReference>
<evidence type="ECO:0000313" key="3">
    <source>
        <dbReference type="Proteomes" id="UP000189935"/>
    </source>
</evidence>
<dbReference type="PANTHER" id="PTHR10151:SF120">
    <property type="entry name" value="BIS(5'-ADENOSYL)-TRIPHOSPHATASE"/>
    <property type="match status" value="1"/>
</dbReference>
<organism evidence="2 3">
    <name type="scientific">Bradyrhizobium lablabi</name>
    <dbReference type="NCBI Taxonomy" id="722472"/>
    <lineage>
        <taxon>Bacteria</taxon>
        <taxon>Pseudomonadati</taxon>
        <taxon>Pseudomonadota</taxon>
        <taxon>Alphaproteobacteria</taxon>
        <taxon>Hyphomicrobiales</taxon>
        <taxon>Nitrobacteraceae</taxon>
        <taxon>Bradyrhizobium</taxon>
    </lineage>
</organism>
<reference evidence="2 3" key="1">
    <citation type="submission" date="2016-11" db="EMBL/GenBank/DDBJ databases">
        <authorList>
            <person name="Jaros S."/>
            <person name="Januszkiewicz K."/>
            <person name="Wedrychowicz H."/>
        </authorList>
    </citation>
    <scope>NUCLEOTIDE SEQUENCE [LARGE SCALE GENOMIC DNA]</scope>
    <source>
        <strain evidence="2 3">GAS499</strain>
    </source>
</reference>
<proteinExistence type="predicted"/>
<evidence type="ECO:0000313" key="2">
    <source>
        <dbReference type="EMBL" id="SHJ56430.1"/>
    </source>
</evidence>
<dbReference type="PANTHER" id="PTHR10151">
    <property type="entry name" value="ECTONUCLEOTIDE PYROPHOSPHATASE/PHOSPHODIESTERASE"/>
    <property type="match status" value="1"/>
</dbReference>
<dbReference type="RefSeq" id="WP_079537117.1">
    <property type="nucleotide sequence ID" value="NZ_LT670844.1"/>
</dbReference>
<dbReference type="InterPro" id="IPR002591">
    <property type="entry name" value="Phosphodiest/P_Trfase"/>
</dbReference>
<keyword evidence="1" id="KW-0732">Signal</keyword>
<dbReference type="SUPFAM" id="SSF53649">
    <property type="entry name" value="Alkaline phosphatase-like"/>
    <property type="match status" value="1"/>
</dbReference>
<dbReference type="Gene3D" id="3.40.720.10">
    <property type="entry name" value="Alkaline Phosphatase, subunit A"/>
    <property type="match status" value="1"/>
</dbReference>
<evidence type="ECO:0000256" key="1">
    <source>
        <dbReference type="SAM" id="SignalP"/>
    </source>
</evidence>
<dbReference type="Pfam" id="PF01663">
    <property type="entry name" value="Phosphodiest"/>
    <property type="match status" value="2"/>
</dbReference>
<dbReference type="GO" id="GO:0009141">
    <property type="term" value="P:nucleoside triphosphate metabolic process"/>
    <property type="evidence" value="ECO:0007669"/>
    <property type="project" value="TreeGrafter"/>
</dbReference>
<sequence length="523" mass="55088">MIIKRIALGLLAGVALGATAEAADIDHVLLISVDGLHALDVANYVEAHPNSALAELSEHGVTYSNARTPANSDSFPGLLALVTGGSPITHGLFYDVSYDRALFAPDNVTCKGPAGNMMVFDESVDQYNGNVSLNKIDPAKLPRGRNEFGQCVAVFPHNAIRTNTIFEVVKSKGGRTAWADKHPAYDLVNGPSGKGVDDLYTPEITNVGGLDNTVSVDCTVANDQLKVAGIINEINGLKHDGSPGGGTPTVFGMNFQAVSVGQKLAHDNSNGSCLQSTHTGKVGGYLDGAGTPTEVLAFGLQKTDEALGSMIQALKQRGIYNSTLFMVSAKHGQSPINPVKINKPGHFADLVATLPDAASNPGGIAIANANACSTGSCGFVQDDDIALIWLQDPSQTKAVTDYLNANAKALFIDEVLSGDELELKFNSPAHDSRVPDVIVQPIYGTVYTGSTAKNAEHGGMSFADTNVGLVVSNPRFPRTVLKTPVLTSQVAPTILQALDIEPEELKSVRVEHTPVLPGMWDNR</sequence>
<accession>A0A1M6KBY9</accession>
<dbReference type="AlphaFoldDB" id="A0A1M6KBY9"/>